<evidence type="ECO:0000259" key="1">
    <source>
        <dbReference type="SMART" id="SM00256"/>
    </source>
</evidence>
<feature type="domain" description="F-box" evidence="1">
    <location>
        <begin position="34"/>
        <end position="74"/>
    </location>
</feature>
<name>A0ABQ8Q263_9AGAR</name>
<evidence type="ECO:0000313" key="3">
    <source>
        <dbReference type="Proteomes" id="UP001163828"/>
    </source>
</evidence>
<comment type="caution">
    <text evidence="2">The sequence shown here is derived from an EMBL/GenBank/DDBJ whole genome shotgun (WGS) entry which is preliminary data.</text>
</comment>
<dbReference type="Pfam" id="PF12937">
    <property type="entry name" value="F-box-like"/>
    <property type="match status" value="1"/>
</dbReference>
<reference evidence="2" key="1">
    <citation type="submission" date="2022-08" db="EMBL/GenBank/DDBJ databases">
        <authorList>
            <consortium name="DOE Joint Genome Institute"/>
            <person name="Min B."/>
            <person name="Riley R."/>
            <person name="Sierra-Patev S."/>
            <person name="Naranjo-Ortiz M."/>
            <person name="Looney B."/>
            <person name="Konkel Z."/>
            <person name="Slot J.C."/>
            <person name="Sakamoto Y."/>
            <person name="Steenwyk J.L."/>
            <person name="Rokas A."/>
            <person name="Carro J."/>
            <person name="Camarero S."/>
            <person name="Ferreira P."/>
            <person name="Molpeceres G."/>
            <person name="Ruiz-Duenas F.J."/>
            <person name="Serrano A."/>
            <person name="Henrissat B."/>
            <person name="Drula E."/>
            <person name="Hughes K.W."/>
            <person name="Mata J.L."/>
            <person name="Ishikawa N.K."/>
            <person name="Vargas-Isla R."/>
            <person name="Ushijima S."/>
            <person name="Smith C.A."/>
            <person name="Ahrendt S."/>
            <person name="Andreopoulos W."/>
            <person name="He G."/>
            <person name="Labutti K."/>
            <person name="Lipzen A."/>
            <person name="Ng V."/>
            <person name="Sandor L."/>
            <person name="Barry K."/>
            <person name="Martinez A.T."/>
            <person name="Xiao Y."/>
            <person name="Gibbons J.G."/>
            <person name="Terashima K."/>
            <person name="Hibbett D.S."/>
            <person name="Grigoriev I.V."/>
        </authorList>
    </citation>
    <scope>NUCLEOTIDE SEQUENCE</scope>
    <source>
        <strain evidence="2">TFB10827</strain>
    </source>
</reference>
<sequence length="429" mass="48618">MSNKYRLALSQSLLISGERSLQKLWQDQTNPFWLPDDVVHLILGYLDTHQLEQCTHVCRSWRCIAQPMLFDLVTVNAAPAPPRIMNFFSVHTRRDFPSFILANPGRGLLFRHLKHTTPSNDAASLYAVMPYCTLLRSLTLSCALAPSFLQHVSLQQFPVLRTLILTEISAFRIVVDCFRFVSAELLEELSLSLAKSYTERSLDVPQRQPRLPAIRTFSLFNDNESPFASFSLLLDYLFPILLRLRRLVAHTIHFHSPDIVRLVEANEGTLRYLDSSEVLDPSDLLPRLLLNHGPLQEITLCLPVLPNILGRYLSDLGTMFFNLNLDDSSLRRISFVVSSTYGLLDLGQHSDLWAQLAGILSRAPYLEMVTLLLEVPPWGQSSMFVTKNDLSVHPAFNVLREVGRVEVIYRPSPGRKPSVILPSEFVASL</sequence>
<dbReference type="InterPro" id="IPR036047">
    <property type="entry name" value="F-box-like_dom_sf"/>
</dbReference>
<gene>
    <name evidence="2" type="ORF">F5050DRAFT_1811433</name>
</gene>
<dbReference type="CDD" id="cd09917">
    <property type="entry name" value="F-box_SF"/>
    <property type="match status" value="1"/>
</dbReference>
<dbReference type="InterPro" id="IPR001810">
    <property type="entry name" value="F-box_dom"/>
</dbReference>
<organism evidence="2 3">
    <name type="scientific">Lentinula boryana</name>
    <dbReference type="NCBI Taxonomy" id="40481"/>
    <lineage>
        <taxon>Eukaryota</taxon>
        <taxon>Fungi</taxon>
        <taxon>Dikarya</taxon>
        <taxon>Basidiomycota</taxon>
        <taxon>Agaricomycotina</taxon>
        <taxon>Agaricomycetes</taxon>
        <taxon>Agaricomycetidae</taxon>
        <taxon>Agaricales</taxon>
        <taxon>Marasmiineae</taxon>
        <taxon>Omphalotaceae</taxon>
        <taxon>Lentinula</taxon>
    </lineage>
</organism>
<proteinExistence type="predicted"/>
<dbReference type="InterPro" id="IPR032675">
    <property type="entry name" value="LRR_dom_sf"/>
</dbReference>
<keyword evidence="3" id="KW-1185">Reference proteome</keyword>
<dbReference type="Gene3D" id="3.80.10.10">
    <property type="entry name" value="Ribonuclease Inhibitor"/>
    <property type="match status" value="1"/>
</dbReference>
<dbReference type="EMBL" id="MU790851">
    <property type="protein sequence ID" value="KAJ3992490.1"/>
    <property type="molecule type" value="Genomic_DNA"/>
</dbReference>
<evidence type="ECO:0000313" key="2">
    <source>
        <dbReference type="EMBL" id="KAJ3992490.1"/>
    </source>
</evidence>
<dbReference type="Proteomes" id="UP001163828">
    <property type="component" value="Unassembled WGS sequence"/>
</dbReference>
<dbReference type="SUPFAM" id="SSF81383">
    <property type="entry name" value="F-box domain"/>
    <property type="match status" value="1"/>
</dbReference>
<dbReference type="SMART" id="SM00256">
    <property type="entry name" value="FBOX"/>
    <property type="match status" value="1"/>
</dbReference>
<accession>A0ABQ8Q263</accession>
<protein>
    <recommendedName>
        <fullName evidence="1">F-box domain-containing protein</fullName>
    </recommendedName>
</protein>